<name>A0A1G4I5R9_TRYEQ</name>
<dbReference type="EMBL" id="CZPT02000706">
    <property type="protein sequence ID" value="SCU67241.1"/>
    <property type="molecule type" value="Genomic_DNA"/>
</dbReference>
<evidence type="ECO:0000313" key="5">
    <source>
        <dbReference type="Proteomes" id="UP000195570"/>
    </source>
</evidence>
<dbReference type="VEuPathDB" id="TriTrypDB:TEOVI_000762700"/>
<dbReference type="GO" id="GO:0051028">
    <property type="term" value="P:mRNA transport"/>
    <property type="evidence" value="ECO:0007669"/>
    <property type="project" value="TreeGrafter"/>
</dbReference>
<evidence type="ECO:0000259" key="3">
    <source>
        <dbReference type="Pfam" id="PF15247"/>
    </source>
</evidence>
<dbReference type="RefSeq" id="XP_067078585.1">
    <property type="nucleotide sequence ID" value="XM_067222484.1"/>
</dbReference>
<evidence type="ECO:0000256" key="1">
    <source>
        <dbReference type="ARBA" id="ARBA00006151"/>
    </source>
</evidence>
<accession>A0A1G4I5R9</accession>
<keyword evidence="5" id="KW-1185">Reference proteome</keyword>
<dbReference type="PANTHER" id="PTHR17408">
    <property type="entry name" value="HISTONE RNA HAIRPIN-BINDING PROTEIN"/>
    <property type="match status" value="1"/>
</dbReference>
<organism evidence="4 5">
    <name type="scientific">Trypanosoma equiperdum</name>
    <dbReference type="NCBI Taxonomy" id="5694"/>
    <lineage>
        <taxon>Eukaryota</taxon>
        <taxon>Discoba</taxon>
        <taxon>Euglenozoa</taxon>
        <taxon>Kinetoplastea</taxon>
        <taxon>Metakinetoplastina</taxon>
        <taxon>Trypanosomatida</taxon>
        <taxon>Trypanosomatidae</taxon>
        <taxon>Trypanosoma</taxon>
    </lineage>
</organism>
<dbReference type="GO" id="GO:0006398">
    <property type="term" value="P:mRNA 3'-end processing by stem-loop binding and cleavage"/>
    <property type="evidence" value="ECO:0007669"/>
    <property type="project" value="TreeGrafter"/>
</dbReference>
<dbReference type="AlphaFoldDB" id="A0A1G4I5R9"/>
<dbReference type="InterPro" id="IPR029344">
    <property type="entry name" value="SLBP_RNA_bind"/>
</dbReference>
<evidence type="ECO:0000313" key="4">
    <source>
        <dbReference type="EMBL" id="SCU67241.1"/>
    </source>
</evidence>
<dbReference type="Proteomes" id="UP000195570">
    <property type="component" value="Unassembled WGS sequence"/>
</dbReference>
<keyword evidence="2" id="KW-0694">RNA-binding</keyword>
<protein>
    <submittedName>
        <fullName evidence="4">Histone RNA hairpin-binding protein RNA-binding domain containing protein, putative</fullName>
    </submittedName>
</protein>
<dbReference type="Gene3D" id="1.10.8.1120">
    <property type="entry name" value="Histone RNA hairpin-binding protein RNA-binding domain"/>
    <property type="match status" value="1"/>
</dbReference>
<dbReference type="GO" id="GO:0003729">
    <property type="term" value="F:mRNA binding"/>
    <property type="evidence" value="ECO:0007669"/>
    <property type="project" value="InterPro"/>
</dbReference>
<gene>
    <name evidence="4" type="ORF">TEOVI_000762700</name>
</gene>
<reference evidence="4" key="1">
    <citation type="submission" date="2016-09" db="EMBL/GenBank/DDBJ databases">
        <authorList>
            <person name="Hebert L."/>
            <person name="Moumen B."/>
        </authorList>
    </citation>
    <scope>NUCLEOTIDE SEQUENCE [LARGE SCALE GENOMIC DNA]</scope>
    <source>
        <strain evidence="4">OVI</strain>
    </source>
</reference>
<dbReference type="PANTHER" id="PTHR17408:SF0">
    <property type="entry name" value="HISTONE RNA HAIRPIN-BINDING PROTEIN"/>
    <property type="match status" value="1"/>
</dbReference>
<dbReference type="FunFam" id="1.10.8.1120:FF:000001">
    <property type="entry name" value="Histone RNA hairpin-binding protein-like"/>
    <property type="match status" value="1"/>
</dbReference>
<sequence length="591" mass="63506">MSMTESSTRRALGSSGVWMNNSYSGANHPKFDTSLGTGSPKIDISTSQTPIRNGASSTTSVAATMSQQLRSPMVTVHQPYRSIPPSVFGVESELERYTRNPAETAVPVTSVYKSVVSRTPDSMARCGYIPSQCSSQRSPIAVLDGGDIGHAGDMCGGDVTHSATPHDTAVAGGGTTNGSSHIVSTRVLNNNGNKRMATIVHLGNDADCAGPGVYNASEPLQCPIALRMVEAEEKHLNYSGVELDPADLNRGDTTERARRLQQRLRQVQYGKETAGYENYIRAVPSRCDREFRNPMHPMTPRPEYDCSKRTFDRYLNVWRRQLHLWDDYDADNLAPQYTRIGIPTLGRLGLERVQNAADEQSCGFLSFTPTTAHGVVGTMAGTVACTPVVTRNQRRDVSVSMPSASHQRPGPYAVGGLSAVGGPHGPSMGMPNVCSSNVCGGGGGTCSIPNTPHTPYYGSTHSNSSHMPPFLSVLAQPTIYSPHWADSSRQGSPIQHGAQRSVGYSYNSTSGCSAPGNGCGTYMDNTNHCWNNVYAGGYHSPYGGHRATPHSSPNHHHYSYYNGVGVTNLAPPSPMCVGHEGWGNSLRQQRQ</sequence>
<dbReference type="Pfam" id="PF15247">
    <property type="entry name" value="SLBP_RNA_bind"/>
    <property type="match status" value="1"/>
</dbReference>
<dbReference type="GeneID" id="92381561"/>
<feature type="domain" description="Histone RNA hairpin-binding protein RNA-binding" evidence="3">
    <location>
        <begin position="256"/>
        <end position="327"/>
    </location>
</feature>
<dbReference type="GO" id="GO:0005737">
    <property type="term" value="C:cytoplasm"/>
    <property type="evidence" value="ECO:0007669"/>
    <property type="project" value="TreeGrafter"/>
</dbReference>
<dbReference type="GO" id="GO:0071204">
    <property type="term" value="C:histone pre-mRNA 3'end processing complex"/>
    <property type="evidence" value="ECO:0007669"/>
    <property type="project" value="TreeGrafter"/>
</dbReference>
<dbReference type="InterPro" id="IPR038294">
    <property type="entry name" value="SLBP_RNA_bind_sf"/>
</dbReference>
<proteinExistence type="inferred from homology"/>
<comment type="similarity">
    <text evidence="1">Belongs to the SLBP family.</text>
</comment>
<comment type="caution">
    <text evidence="4">The sequence shown here is derived from an EMBL/GenBank/DDBJ whole genome shotgun (WGS) entry which is preliminary data.</text>
</comment>
<dbReference type="GO" id="GO:0071207">
    <property type="term" value="F:histone pre-mRNA stem-loop binding"/>
    <property type="evidence" value="ECO:0007669"/>
    <property type="project" value="TreeGrafter"/>
</dbReference>
<evidence type="ECO:0000256" key="2">
    <source>
        <dbReference type="ARBA" id="ARBA00022884"/>
    </source>
</evidence>
<dbReference type="InterPro" id="IPR026502">
    <property type="entry name" value="SLBP1/SLBP2"/>
</dbReference>